<protein>
    <submittedName>
        <fullName evidence="2">Uncharacterized protein</fullName>
    </submittedName>
</protein>
<proteinExistence type="predicted"/>
<feature type="transmembrane region" description="Helical" evidence="1">
    <location>
        <begin position="86"/>
        <end position="105"/>
    </location>
</feature>
<keyword evidence="1" id="KW-0472">Membrane</keyword>
<dbReference type="AlphaFoldDB" id="X1CYQ0"/>
<reference evidence="2" key="1">
    <citation type="journal article" date="2014" name="Front. Microbiol.">
        <title>High frequency of phylogenetically diverse reductive dehalogenase-homologous genes in deep subseafloor sedimentary metagenomes.</title>
        <authorList>
            <person name="Kawai M."/>
            <person name="Futagami T."/>
            <person name="Toyoda A."/>
            <person name="Takaki Y."/>
            <person name="Nishi S."/>
            <person name="Hori S."/>
            <person name="Arai W."/>
            <person name="Tsubouchi T."/>
            <person name="Morono Y."/>
            <person name="Uchiyama I."/>
            <person name="Ito T."/>
            <person name="Fujiyama A."/>
            <person name="Inagaki F."/>
            <person name="Takami H."/>
        </authorList>
    </citation>
    <scope>NUCLEOTIDE SEQUENCE</scope>
    <source>
        <strain evidence="2">Expedition CK06-06</strain>
    </source>
</reference>
<keyword evidence="1" id="KW-1133">Transmembrane helix</keyword>
<keyword evidence="1" id="KW-0812">Transmembrane</keyword>
<name>X1CYQ0_9ZZZZ</name>
<evidence type="ECO:0000256" key="1">
    <source>
        <dbReference type="SAM" id="Phobius"/>
    </source>
</evidence>
<gene>
    <name evidence="2" type="ORF">S01H4_51264</name>
</gene>
<accession>X1CYQ0</accession>
<feature type="transmembrane region" description="Helical" evidence="1">
    <location>
        <begin position="6"/>
        <end position="28"/>
    </location>
</feature>
<dbReference type="EMBL" id="BART01029173">
    <property type="protein sequence ID" value="GAG98022.1"/>
    <property type="molecule type" value="Genomic_DNA"/>
</dbReference>
<evidence type="ECO:0000313" key="2">
    <source>
        <dbReference type="EMBL" id="GAG98022.1"/>
    </source>
</evidence>
<comment type="caution">
    <text evidence="2">The sequence shown here is derived from an EMBL/GenBank/DDBJ whole genome shotgun (WGS) entry which is preliminary data.</text>
</comment>
<feature type="non-terminal residue" evidence="2">
    <location>
        <position position="106"/>
    </location>
</feature>
<sequence>MFALWVFLFLTQGPIYTPLVLSALLIVIFVHPGRWLLSLLGVVLASFYAASSRYTWFLAPTTWAILILLSEFDIEKGEKWTTVLRRILPIAMITLAGLAAAIVAYP</sequence>
<organism evidence="2">
    <name type="scientific">marine sediment metagenome</name>
    <dbReference type="NCBI Taxonomy" id="412755"/>
    <lineage>
        <taxon>unclassified sequences</taxon>
        <taxon>metagenomes</taxon>
        <taxon>ecological metagenomes</taxon>
    </lineage>
</organism>
<feature type="transmembrane region" description="Helical" evidence="1">
    <location>
        <begin position="57"/>
        <end position="74"/>
    </location>
</feature>